<dbReference type="OrthoDB" id="355909at2"/>
<accession>A0A504J2X4</accession>
<dbReference type="EMBL" id="VFWZ01000008">
    <property type="protein sequence ID" value="TPN82975.1"/>
    <property type="molecule type" value="Genomic_DNA"/>
</dbReference>
<dbReference type="AlphaFoldDB" id="A0A504J2X4"/>
<dbReference type="Proteomes" id="UP000315540">
    <property type="component" value="Unassembled WGS sequence"/>
</dbReference>
<comment type="caution">
    <text evidence="2">The sequence shown here is derived from an EMBL/GenBank/DDBJ whole genome shotgun (WGS) entry which is preliminary data.</text>
</comment>
<sequence length="148" mass="17160">MNTTLQFKDFGFKLAVINELMYNQDILQPKIDAYTFIEKQRNLTASDAYDVIEEEGYDIIPEIKEYFENLEITESMVHEITELSSDGGDDIYLQIIPFWDGEDNVYDVTSAEDVKLLPNLKRATLLFEYPGEQLVKEFKELGVELESI</sequence>
<feature type="domain" description="DUF6892" evidence="1">
    <location>
        <begin position="5"/>
        <end position="144"/>
    </location>
</feature>
<evidence type="ECO:0000313" key="3">
    <source>
        <dbReference type="Proteomes" id="UP000315540"/>
    </source>
</evidence>
<keyword evidence="3" id="KW-1185">Reference proteome</keyword>
<evidence type="ECO:0000259" key="1">
    <source>
        <dbReference type="Pfam" id="PF21832"/>
    </source>
</evidence>
<dbReference type="RefSeq" id="WP_140596504.1">
    <property type="nucleotide sequence ID" value="NZ_VFWZ01000008.1"/>
</dbReference>
<dbReference type="InterPro" id="IPR054187">
    <property type="entry name" value="DUF6892"/>
</dbReference>
<proteinExistence type="predicted"/>
<gene>
    <name evidence="2" type="ORF">FHK87_21350</name>
</gene>
<dbReference type="Pfam" id="PF21832">
    <property type="entry name" value="DUF6892"/>
    <property type="match status" value="1"/>
</dbReference>
<reference evidence="2 3" key="1">
    <citation type="submission" date="2019-06" db="EMBL/GenBank/DDBJ databases">
        <authorList>
            <person name="Meng X."/>
        </authorList>
    </citation>
    <scope>NUCLEOTIDE SEQUENCE [LARGE SCALE GENOMIC DNA]</scope>
    <source>
        <strain evidence="2 3">M625</strain>
    </source>
</reference>
<evidence type="ECO:0000313" key="2">
    <source>
        <dbReference type="EMBL" id="TPN82975.1"/>
    </source>
</evidence>
<organism evidence="2 3">
    <name type="scientific">Aquimarina algicola</name>
    <dbReference type="NCBI Taxonomy" id="2589995"/>
    <lineage>
        <taxon>Bacteria</taxon>
        <taxon>Pseudomonadati</taxon>
        <taxon>Bacteroidota</taxon>
        <taxon>Flavobacteriia</taxon>
        <taxon>Flavobacteriales</taxon>
        <taxon>Flavobacteriaceae</taxon>
        <taxon>Aquimarina</taxon>
    </lineage>
</organism>
<protein>
    <recommendedName>
        <fullName evidence="1">DUF6892 domain-containing protein</fullName>
    </recommendedName>
</protein>
<name>A0A504J2X4_9FLAO</name>